<dbReference type="InterPro" id="IPR008927">
    <property type="entry name" value="6-PGluconate_DH-like_C_sf"/>
</dbReference>
<name>A0A9W7ALR4_9STRA</name>
<protein>
    <recommendedName>
        <fullName evidence="2">Mannitol dehydrogenase N-terminal domain-containing protein</fullName>
    </recommendedName>
</protein>
<dbReference type="PANTHER" id="PTHR43362:SF1">
    <property type="entry name" value="MANNITOL DEHYDROGENASE 2-RELATED"/>
    <property type="match status" value="1"/>
</dbReference>
<dbReference type="OrthoDB" id="418169at2759"/>
<dbReference type="Gene3D" id="1.10.2020.10">
    <property type="entry name" value="uronate isomerase, domain 2, chain A"/>
    <property type="match status" value="1"/>
</dbReference>
<proteinExistence type="predicted"/>
<dbReference type="EMBL" id="BRXY01000180">
    <property type="protein sequence ID" value="GMH74592.1"/>
    <property type="molecule type" value="Genomic_DNA"/>
</dbReference>
<evidence type="ECO:0000256" key="1">
    <source>
        <dbReference type="ARBA" id="ARBA00023002"/>
    </source>
</evidence>
<dbReference type="GO" id="GO:0016616">
    <property type="term" value="F:oxidoreductase activity, acting on the CH-OH group of donors, NAD or NADP as acceptor"/>
    <property type="evidence" value="ECO:0007669"/>
    <property type="project" value="TreeGrafter"/>
</dbReference>
<dbReference type="InterPro" id="IPR032466">
    <property type="entry name" value="Metal_Hydrolase"/>
</dbReference>
<sequence>MSSTHDENLAVVLGSGRFIRSVLLPLLPLKYHLFQPRSNTFLKSVCGESSDGTPNPGSNGGTYEYDVVDSEGGTTTKYQKLDYIGSLNSKPSQEHLLTLKPSYILVGLTEAGITPTSPGMIWLSKLLKSLSSSSSSSHKVSLICTDNLPQNGTKIKSIVLGLEPNLKAYLEENVTFHDAMVDCIVSYRPGSLYSQVPMREILPSKTIVISPPSNLPTTLNFHNVSKKTLSNEVTKKLLIANATHTAIASALCLEGYNKTDSINTYKGYLKYLDELFDSEILPTVIKVTNLQPEECEETWKEWRVRLSSKSFGLSTYFISQGSAKKVGIRLKETLRSYDRVGSAGVASVLRYLTGEKEEGGFRGETGRMGGEKGEYAPGLYMEYGEKGEYLFKNDTILNIDGLEVPLPEALTRGRDGVYDLSAVVSTYLKSASVGLPSPSPTLVSNICKHLRRLYSGESFESVITHLDVVPLDHSFSHFKDVVELESTVDDEVDNVEIIDLHTHLLPSEHSDKFLTGIDELLNYHYLVSEYIMSSEMTVSEFMNLTKERKTEVIWNELFIRMTPVSEATRGVVNVLKGLGMAKEWKERDLNGIRSKFLALRASGDDAYEESIFSLSKIKYAVMTNIPFSKEEMKHFKEGKTFSKRYRTALRVDPLLEGDWGKVKLAMAEDGIKGSGIPAVKEWVKTWCSKISPEYLMASTPKNFTYESVDMTQPGAFATNVSGAGKKRKIEQDDDCCEDAGEQASRINESSDLLKEVLLPLAEELQLPLALKIGCDRQVNPTLGLAGDGIVTVDMSILLRLLQDWPKVKFLVTFLSLENQHSACVLKGKFRNLHIYGCWWYVNQGSLIERITRMRLEMLGTNFTFQHSDCRVLEQLLYKWKHSREALKLALRGEIRKVWENGGCNRADVRKVVERITGGSYEEFLKMRL</sequence>
<dbReference type="SUPFAM" id="SSF48179">
    <property type="entry name" value="6-phosphogluconate dehydrogenase C-terminal domain-like"/>
    <property type="match status" value="1"/>
</dbReference>
<dbReference type="AlphaFoldDB" id="A0A9W7ALR4"/>
<dbReference type="Proteomes" id="UP001165085">
    <property type="component" value="Unassembled WGS sequence"/>
</dbReference>
<accession>A0A9W7ALR4</accession>
<organism evidence="3 4">
    <name type="scientific">Triparma strigata</name>
    <dbReference type="NCBI Taxonomy" id="1606541"/>
    <lineage>
        <taxon>Eukaryota</taxon>
        <taxon>Sar</taxon>
        <taxon>Stramenopiles</taxon>
        <taxon>Ochrophyta</taxon>
        <taxon>Bolidophyceae</taxon>
        <taxon>Parmales</taxon>
        <taxon>Triparmaceae</taxon>
        <taxon>Triparma</taxon>
    </lineage>
</organism>
<gene>
    <name evidence="3" type="ORF">TrST_g8783</name>
</gene>
<reference evidence="4" key="1">
    <citation type="journal article" date="2023" name="Commun. Biol.">
        <title>Genome analysis of Parmales, the sister group of diatoms, reveals the evolutionary specialization of diatoms from phago-mixotrophs to photoautotrophs.</title>
        <authorList>
            <person name="Ban H."/>
            <person name="Sato S."/>
            <person name="Yoshikawa S."/>
            <person name="Yamada K."/>
            <person name="Nakamura Y."/>
            <person name="Ichinomiya M."/>
            <person name="Sato N."/>
            <person name="Blanc-Mathieu R."/>
            <person name="Endo H."/>
            <person name="Kuwata A."/>
            <person name="Ogata H."/>
        </authorList>
    </citation>
    <scope>NUCLEOTIDE SEQUENCE [LARGE SCALE GENOMIC DNA]</scope>
    <source>
        <strain evidence="4">NIES 3701</strain>
    </source>
</reference>
<comment type="caution">
    <text evidence="3">The sequence shown here is derived from an EMBL/GenBank/DDBJ whole genome shotgun (WGS) entry which is preliminary data.</text>
</comment>
<dbReference type="SUPFAM" id="SSF51735">
    <property type="entry name" value="NAD(P)-binding Rossmann-fold domains"/>
    <property type="match status" value="1"/>
</dbReference>
<keyword evidence="1" id="KW-0560">Oxidoreductase</keyword>
<evidence type="ECO:0000313" key="3">
    <source>
        <dbReference type="EMBL" id="GMH74592.1"/>
    </source>
</evidence>
<dbReference type="Gene3D" id="3.40.50.720">
    <property type="entry name" value="NAD(P)-binding Rossmann-like Domain"/>
    <property type="match status" value="1"/>
</dbReference>
<keyword evidence="4" id="KW-1185">Reference proteome</keyword>
<dbReference type="InterPro" id="IPR050988">
    <property type="entry name" value="Mannitol_DH/Oxidoreductase"/>
</dbReference>
<dbReference type="InterPro" id="IPR036291">
    <property type="entry name" value="NAD(P)-bd_dom_sf"/>
</dbReference>
<dbReference type="PANTHER" id="PTHR43362">
    <property type="entry name" value="MANNITOL DEHYDROGENASE DSF1-RELATED"/>
    <property type="match status" value="1"/>
</dbReference>
<dbReference type="Gene3D" id="1.10.1040.10">
    <property type="entry name" value="N-(1-d-carboxylethyl)-l-norvaline Dehydrogenase, domain 2"/>
    <property type="match status" value="1"/>
</dbReference>
<dbReference type="Pfam" id="PF01232">
    <property type="entry name" value="Mannitol_dh"/>
    <property type="match status" value="1"/>
</dbReference>
<feature type="domain" description="Mannitol dehydrogenase N-terminal" evidence="2">
    <location>
        <begin position="76"/>
        <end position="186"/>
    </location>
</feature>
<dbReference type="Gene3D" id="3.20.20.140">
    <property type="entry name" value="Metal-dependent hydrolases"/>
    <property type="match status" value="1"/>
</dbReference>
<dbReference type="SUPFAM" id="SSF51556">
    <property type="entry name" value="Metallo-dependent hydrolases"/>
    <property type="match status" value="1"/>
</dbReference>
<evidence type="ECO:0000259" key="2">
    <source>
        <dbReference type="Pfam" id="PF01232"/>
    </source>
</evidence>
<dbReference type="InterPro" id="IPR013328">
    <property type="entry name" value="6PGD_dom2"/>
</dbReference>
<evidence type="ECO:0000313" key="4">
    <source>
        <dbReference type="Proteomes" id="UP001165085"/>
    </source>
</evidence>
<dbReference type="InterPro" id="IPR013131">
    <property type="entry name" value="Mannitol_DH_N"/>
</dbReference>